<dbReference type="Pfam" id="PF13581">
    <property type="entry name" value="HATPase_c_2"/>
    <property type="match status" value="1"/>
</dbReference>
<protein>
    <submittedName>
        <fullName evidence="2">ATP-binding protein</fullName>
        <ecNumber evidence="2">2.7.13.3</ecNumber>
    </submittedName>
</protein>
<keyword evidence="2" id="KW-0808">Transferase</keyword>
<dbReference type="RefSeq" id="WP_347165783.1">
    <property type="nucleotide sequence ID" value="NZ_JBDNCH010000002.1"/>
</dbReference>
<dbReference type="GO" id="GO:0004673">
    <property type="term" value="F:protein histidine kinase activity"/>
    <property type="evidence" value="ECO:0007669"/>
    <property type="project" value="UniProtKB-EC"/>
</dbReference>
<accession>A0AAW9SPZ0</accession>
<dbReference type="EC" id="2.7.13.3" evidence="2"/>
<sequence length="137" mass="14919">MLDATPDSVSDCLRKIRAEIEQQAPGVDQGLPWELVVAEVLNNIVEHACRDRPSGRIIVCLAFRATGLFADFTDDGCAMPGQCPPEGRAVAVDRAPETLPEGGFGWFLIRSLTTDLRYRRAEGANHLSLTVPRSLDG</sequence>
<gene>
    <name evidence="2" type="ORF">ABFB10_05795</name>
</gene>
<keyword evidence="2" id="KW-0547">Nucleotide-binding</keyword>
<evidence type="ECO:0000313" key="3">
    <source>
        <dbReference type="Proteomes" id="UP001428774"/>
    </source>
</evidence>
<keyword evidence="3" id="KW-1185">Reference proteome</keyword>
<dbReference type="Proteomes" id="UP001428774">
    <property type="component" value="Unassembled WGS sequence"/>
</dbReference>
<dbReference type="EMBL" id="JBDNCH010000002">
    <property type="protein sequence ID" value="MEN9060618.1"/>
    <property type="molecule type" value="Genomic_DNA"/>
</dbReference>
<name>A0AAW9SPZ0_9RHOB</name>
<dbReference type="GO" id="GO:0005524">
    <property type="term" value="F:ATP binding"/>
    <property type="evidence" value="ECO:0007669"/>
    <property type="project" value="UniProtKB-KW"/>
</dbReference>
<dbReference type="Gene3D" id="3.30.565.10">
    <property type="entry name" value="Histidine kinase-like ATPase, C-terminal domain"/>
    <property type="match status" value="1"/>
</dbReference>
<organism evidence="2 3">
    <name type="scientific">Ponticoccus litoralis</name>
    <dbReference type="NCBI Taxonomy" id="422297"/>
    <lineage>
        <taxon>Bacteria</taxon>
        <taxon>Pseudomonadati</taxon>
        <taxon>Pseudomonadota</taxon>
        <taxon>Alphaproteobacteria</taxon>
        <taxon>Rhodobacterales</taxon>
        <taxon>Roseobacteraceae</taxon>
        <taxon>Ponticoccus</taxon>
    </lineage>
</organism>
<dbReference type="CDD" id="cd16936">
    <property type="entry name" value="HATPase_RsbW-like"/>
    <property type="match status" value="1"/>
</dbReference>
<reference evidence="2 3" key="1">
    <citation type="submission" date="2024-05" db="EMBL/GenBank/DDBJ databases">
        <title>Genome sequence of Ponticoccus litoralis KCCM 90028.</title>
        <authorList>
            <person name="Kim J.M."/>
            <person name="Lee J.K."/>
            <person name="Choi B.J."/>
            <person name="Bayburt H."/>
            <person name="Baek J.H."/>
            <person name="Jeon C.O."/>
        </authorList>
    </citation>
    <scope>NUCLEOTIDE SEQUENCE [LARGE SCALE GENOMIC DNA]</scope>
    <source>
        <strain evidence="2 3">KCCM 90028</strain>
    </source>
</reference>
<feature type="domain" description="Histidine kinase/HSP90-like ATPase" evidence="1">
    <location>
        <begin position="4"/>
        <end position="130"/>
    </location>
</feature>
<dbReference type="AlphaFoldDB" id="A0AAW9SPZ0"/>
<proteinExistence type="predicted"/>
<dbReference type="InterPro" id="IPR036890">
    <property type="entry name" value="HATPase_C_sf"/>
</dbReference>
<dbReference type="SUPFAM" id="SSF55874">
    <property type="entry name" value="ATPase domain of HSP90 chaperone/DNA topoisomerase II/histidine kinase"/>
    <property type="match status" value="1"/>
</dbReference>
<comment type="caution">
    <text evidence="2">The sequence shown here is derived from an EMBL/GenBank/DDBJ whole genome shotgun (WGS) entry which is preliminary data.</text>
</comment>
<keyword evidence="2" id="KW-0067">ATP-binding</keyword>
<evidence type="ECO:0000259" key="1">
    <source>
        <dbReference type="Pfam" id="PF13581"/>
    </source>
</evidence>
<evidence type="ECO:0000313" key="2">
    <source>
        <dbReference type="EMBL" id="MEN9060618.1"/>
    </source>
</evidence>
<dbReference type="InterPro" id="IPR003594">
    <property type="entry name" value="HATPase_dom"/>
</dbReference>